<dbReference type="Pfam" id="PF08239">
    <property type="entry name" value="SH3_3"/>
    <property type="match status" value="1"/>
</dbReference>
<dbReference type="Gene3D" id="2.30.30.40">
    <property type="entry name" value="SH3 Domains"/>
    <property type="match status" value="1"/>
</dbReference>
<dbReference type="InterPro" id="IPR003646">
    <property type="entry name" value="SH3-like_bac-type"/>
</dbReference>
<dbReference type="AlphaFoldDB" id="E1ZTR5"/>
<sequence length="154" mass="16149">MALAAACAAALLSGLAAGARPTATSAAGDGGRRLLDDFSDGTFGRQVTGGGVNVRDKPCTDAKILGVVNEGDKVHHTGRQRHGKCGHSWSQVSFKDQEAWIALEFLTYCPGRTCTEPRNACNPAVQGAESHCCSNTCFVDVGKDGFINEEGFCK</sequence>
<keyword evidence="1" id="KW-0732">Signal</keyword>
<feature type="chain" id="PRO_5003156246" description="SH3b domain-containing protein" evidence="1">
    <location>
        <begin position="19"/>
        <end position="154"/>
    </location>
</feature>
<feature type="signal peptide" evidence="1">
    <location>
        <begin position="1"/>
        <end position="18"/>
    </location>
</feature>
<evidence type="ECO:0000313" key="4">
    <source>
        <dbReference type="Proteomes" id="UP000008141"/>
    </source>
</evidence>
<evidence type="ECO:0000256" key="1">
    <source>
        <dbReference type="SAM" id="SignalP"/>
    </source>
</evidence>
<dbReference type="RefSeq" id="XP_005842885.1">
    <property type="nucleotide sequence ID" value="XM_005842823.1"/>
</dbReference>
<dbReference type="Proteomes" id="UP000008141">
    <property type="component" value="Unassembled WGS sequence"/>
</dbReference>
<proteinExistence type="predicted"/>
<accession>E1ZTR5</accession>
<name>E1ZTR5_CHLVA</name>
<organism evidence="4">
    <name type="scientific">Chlorella variabilis</name>
    <name type="common">Green alga</name>
    <dbReference type="NCBI Taxonomy" id="554065"/>
    <lineage>
        <taxon>Eukaryota</taxon>
        <taxon>Viridiplantae</taxon>
        <taxon>Chlorophyta</taxon>
        <taxon>core chlorophytes</taxon>
        <taxon>Trebouxiophyceae</taxon>
        <taxon>Chlorellales</taxon>
        <taxon>Chlorellaceae</taxon>
        <taxon>Chlorella clade</taxon>
        <taxon>Chlorella</taxon>
    </lineage>
</organism>
<keyword evidence="4" id="KW-1185">Reference proteome</keyword>
<dbReference type="PROSITE" id="PS51781">
    <property type="entry name" value="SH3B"/>
    <property type="match status" value="1"/>
</dbReference>
<evidence type="ECO:0000313" key="3">
    <source>
        <dbReference type="EMBL" id="EFN50773.1"/>
    </source>
</evidence>
<protein>
    <recommendedName>
        <fullName evidence="2">SH3b domain-containing protein</fullName>
    </recommendedName>
</protein>
<dbReference type="KEGG" id="cvr:CHLNCDRAFT_142487"/>
<feature type="domain" description="SH3b" evidence="2">
    <location>
        <begin position="42"/>
        <end position="110"/>
    </location>
</feature>
<reference evidence="3 4" key="1">
    <citation type="journal article" date="2010" name="Plant Cell">
        <title>The Chlorella variabilis NC64A genome reveals adaptation to photosymbiosis, coevolution with viruses, and cryptic sex.</title>
        <authorList>
            <person name="Blanc G."/>
            <person name="Duncan G."/>
            <person name="Agarkova I."/>
            <person name="Borodovsky M."/>
            <person name="Gurnon J."/>
            <person name="Kuo A."/>
            <person name="Lindquist E."/>
            <person name="Lucas S."/>
            <person name="Pangilinan J."/>
            <person name="Polle J."/>
            <person name="Salamov A."/>
            <person name="Terry A."/>
            <person name="Yamada T."/>
            <person name="Dunigan D.D."/>
            <person name="Grigoriev I.V."/>
            <person name="Claverie J.M."/>
            <person name="Van Etten J.L."/>
        </authorList>
    </citation>
    <scope>NUCLEOTIDE SEQUENCE [LARGE SCALE GENOMIC DNA]</scope>
    <source>
        <strain evidence="3 4">NC64A</strain>
    </source>
</reference>
<dbReference type="EMBL" id="GL433874">
    <property type="protein sequence ID" value="EFN50773.1"/>
    <property type="molecule type" value="Genomic_DNA"/>
</dbReference>
<dbReference type="GeneID" id="17350200"/>
<dbReference type="InParanoid" id="E1ZTR5"/>
<gene>
    <name evidence="3" type="ORF">CHLNCDRAFT_142487</name>
</gene>
<evidence type="ECO:0000259" key="2">
    <source>
        <dbReference type="PROSITE" id="PS51781"/>
    </source>
</evidence>
<dbReference type="SMART" id="SM00287">
    <property type="entry name" value="SH3b"/>
    <property type="match status" value="1"/>
</dbReference>